<reference evidence="6" key="1">
    <citation type="submission" date="2012-12" db="EMBL/GenBank/DDBJ databases">
        <authorList>
            <person name="Hellsten U."/>
            <person name="Grimwood J."/>
            <person name="Chapman J.A."/>
            <person name="Shapiro H."/>
            <person name="Aerts A."/>
            <person name="Otillar R.P."/>
            <person name="Terry A.Y."/>
            <person name="Boore J.L."/>
            <person name="Simakov O."/>
            <person name="Marletaz F."/>
            <person name="Cho S.-J."/>
            <person name="Edsinger-Gonzales E."/>
            <person name="Havlak P."/>
            <person name="Kuo D.-H."/>
            <person name="Larsson T."/>
            <person name="Lv J."/>
            <person name="Arendt D."/>
            <person name="Savage R."/>
            <person name="Osoegawa K."/>
            <person name="de Jong P."/>
            <person name="Lindberg D.R."/>
            <person name="Seaver E.C."/>
            <person name="Weisblat D.A."/>
            <person name="Putnam N.H."/>
            <person name="Grigoriev I.V."/>
            <person name="Rokhsar D.S."/>
        </authorList>
    </citation>
    <scope>NUCLEOTIDE SEQUENCE</scope>
    <source>
        <strain evidence="6">I ESC-2004</strain>
    </source>
</reference>
<organism evidence="4">
    <name type="scientific">Capitella teleta</name>
    <name type="common">Polychaete worm</name>
    <dbReference type="NCBI Taxonomy" id="283909"/>
    <lineage>
        <taxon>Eukaryota</taxon>
        <taxon>Metazoa</taxon>
        <taxon>Spiralia</taxon>
        <taxon>Lophotrochozoa</taxon>
        <taxon>Annelida</taxon>
        <taxon>Polychaeta</taxon>
        <taxon>Sedentaria</taxon>
        <taxon>Scolecida</taxon>
        <taxon>Capitellidae</taxon>
        <taxon>Capitella</taxon>
    </lineage>
</organism>
<evidence type="ECO:0000313" key="5">
    <source>
        <dbReference type="EnsemblMetazoa" id="CapteP175164"/>
    </source>
</evidence>
<dbReference type="InterPro" id="IPR004328">
    <property type="entry name" value="BRO1_dom"/>
</dbReference>
<sequence length="422" mass="47384">MAHWFHRNPLKATAPAKFELKGVVTKTEAQRICSELRMSRERLLDVIANPENSKDVVQPASEKYLSLLHGMISSLDPEKPGDSKLRHCMKFRWTNTLLGSTPTEQADFLYEEINVLFNVALWYTKHAAKMAGKEEPSMDEAKEVHQCLRIAAGIFTGIKNELVTRLIEVPEKGTDLDGRILDAYINQCTAEAQEVTIARAIELKHANTLISALAHETAKMYQTADDALVSQDEKVAGKWRKYFQFKQAIYSAYAYSYHGESLLAEDKCGDAIKCLQESNAAYEKSEKLSKDYASSKGAGSTAKPHEHLFFRKLGPILQRTLDKCVRENNFIYHHKVPPTAPDLELKATYGLVAPQELSLPSAHELWTPDVYKMFDITKKEEPNLIEAKKEEKEAKKDLPPVKEPDISGSNKDPSNSSGCVLS</sequence>
<dbReference type="PANTHER" id="PTHR23032">
    <property type="entry name" value="BRO1 DOMAIN-CONTAINING PROTEIN BROX"/>
    <property type="match status" value="1"/>
</dbReference>
<evidence type="ECO:0000313" key="4">
    <source>
        <dbReference type="EMBL" id="ELT93546.1"/>
    </source>
</evidence>
<dbReference type="InterPro" id="IPR038898">
    <property type="entry name" value="BROX"/>
</dbReference>
<dbReference type="EMBL" id="KB309695">
    <property type="protein sequence ID" value="ELT93546.1"/>
    <property type="molecule type" value="Genomic_DNA"/>
</dbReference>
<feature type="domain" description="BRO1" evidence="3">
    <location>
        <begin position="63"/>
        <end position="422"/>
    </location>
</feature>
<feature type="region of interest" description="Disordered" evidence="2">
    <location>
        <begin position="382"/>
        <end position="422"/>
    </location>
</feature>
<dbReference type="Proteomes" id="UP000014760">
    <property type="component" value="Unassembled WGS sequence"/>
</dbReference>
<comment type="similarity">
    <text evidence="1">Belongs to the BROX family.</text>
</comment>
<dbReference type="EMBL" id="AMQN01012692">
    <property type="status" value="NOT_ANNOTATED_CDS"/>
    <property type="molecule type" value="Genomic_DNA"/>
</dbReference>
<evidence type="ECO:0000256" key="2">
    <source>
        <dbReference type="SAM" id="MobiDB-lite"/>
    </source>
</evidence>
<dbReference type="OrthoDB" id="10266451at2759"/>
<proteinExistence type="inferred from homology"/>
<accession>R7TPV8</accession>
<dbReference type="PROSITE" id="PS51180">
    <property type="entry name" value="BRO1"/>
    <property type="match status" value="1"/>
</dbReference>
<protein>
    <recommendedName>
        <fullName evidence="3">BRO1 domain-containing protein</fullName>
    </recommendedName>
</protein>
<dbReference type="Gene3D" id="1.25.40.280">
    <property type="entry name" value="alix/aip1 like domains"/>
    <property type="match status" value="1"/>
</dbReference>
<evidence type="ECO:0000256" key="1">
    <source>
        <dbReference type="ARBA" id="ARBA00008901"/>
    </source>
</evidence>
<evidence type="ECO:0000313" key="6">
    <source>
        <dbReference type="Proteomes" id="UP000014760"/>
    </source>
</evidence>
<evidence type="ECO:0000259" key="3">
    <source>
        <dbReference type="PROSITE" id="PS51180"/>
    </source>
</evidence>
<gene>
    <name evidence="4" type="ORF">CAPTEDRAFT_175164</name>
</gene>
<dbReference type="STRING" id="283909.R7TPV8"/>
<keyword evidence="6" id="KW-1185">Reference proteome</keyword>
<name>R7TPV8_CAPTE</name>
<dbReference type="SMART" id="SM01041">
    <property type="entry name" value="BRO1"/>
    <property type="match status" value="1"/>
</dbReference>
<dbReference type="PANTHER" id="PTHR23032:SF13">
    <property type="entry name" value="BRO1 DOMAIN-CONTAINING PROTEIN BROX"/>
    <property type="match status" value="1"/>
</dbReference>
<dbReference type="EnsemblMetazoa" id="CapteT175164">
    <property type="protein sequence ID" value="CapteP175164"/>
    <property type="gene ID" value="CapteG175164"/>
</dbReference>
<dbReference type="HOGENOM" id="CLU_056561_0_0_1"/>
<dbReference type="OMA" id="YNYCGEN"/>
<reference evidence="4 6" key="2">
    <citation type="journal article" date="2013" name="Nature">
        <title>Insights into bilaterian evolution from three spiralian genomes.</title>
        <authorList>
            <person name="Simakov O."/>
            <person name="Marletaz F."/>
            <person name="Cho S.J."/>
            <person name="Edsinger-Gonzales E."/>
            <person name="Havlak P."/>
            <person name="Hellsten U."/>
            <person name="Kuo D.H."/>
            <person name="Larsson T."/>
            <person name="Lv J."/>
            <person name="Arendt D."/>
            <person name="Savage R."/>
            <person name="Osoegawa K."/>
            <person name="de Jong P."/>
            <person name="Grimwood J."/>
            <person name="Chapman J.A."/>
            <person name="Shapiro H."/>
            <person name="Aerts A."/>
            <person name="Otillar R.P."/>
            <person name="Terry A.Y."/>
            <person name="Boore J.L."/>
            <person name="Grigoriev I.V."/>
            <person name="Lindberg D.R."/>
            <person name="Seaver E.C."/>
            <person name="Weisblat D.A."/>
            <person name="Putnam N.H."/>
            <person name="Rokhsar D.S."/>
        </authorList>
    </citation>
    <scope>NUCLEOTIDE SEQUENCE</scope>
    <source>
        <strain evidence="4 6">I ESC-2004</strain>
    </source>
</reference>
<dbReference type="AlphaFoldDB" id="R7TPV8"/>
<feature type="compositionally biased region" description="Basic and acidic residues" evidence="2">
    <location>
        <begin position="382"/>
        <end position="405"/>
    </location>
</feature>
<dbReference type="InterPro" id="IPR038499">
    <property type="entry name" value="BRO1_sf"/>
</dbReference>
<feature type="compositionally biased region" description="Polar residues" evidence="2">
    <location>
        <begin position="407"/>
        <end position="422"/>
    </location>
</feature>
<reference evidence="5" key="3">
    <citation type="submission" date="2015-06" db="UniProtKB">
        <authorList>
            <consortium name="EnsemblMetazoa"/>
        </authorList>
    </citation>
    <scope>IDENTIFICATION</scope>
</reference>
<dbReference type="Pfam" id="PF03097">
    <property type="entry name" value="BRO1"/>
    <property type="match status" value="1"/>
</dbReference>